<dbReference type="Proteomes" id="UP000313359">
    <property type="component" value="Unassembled WGS sequence"/>
</dbReference>
<keyword evidence="2" id="KW-1185">Reference proteome</keyword>
<name>A0A5C2T2L3_9APHY</name>
<accession>A0A5C2T2L3</accession>
<reference evidence="1" key="1">
    <citation type="journal article" date="2018" name="Genome Biol. Evol.">
        <title>Genomics and development of Lentinus tigrinus, a white-rot wood-decaying mushroom with dimorphic fruiting bodies.</title>
        <authorList>
            <person name="Wu B."/>
            <person name="Xu Z."/>
            <person name="Knudson A."/>
            <person name="Carlson A."/>
            <person name="Chen N."/>
            <person name="Kovaka S."/>
            <person name="LaButti K."/>
            <person name="Lipzen A."/>
            <person name="Pennachio C."/>
            <person name="Riley R."/>
            <person name="Schakwitz W."/>
            <person name="Umezawa K."/>
            <person name="Ohm R.A."/>
            <person name="Grigoriev I.V."/>
            <person name="Nagy L.G."/>
            <person name="Gibbons J."/>
            <person name="Hibbett D."/>
        </authorList>
    </citation>
    <scope>NUCLEOTIDE SEQUENCE [LARGE SCALE GENOMIC DNA]</scope>
    <source>
        <strain evidence="1">ALCF2SS1-6</strain>
    </source>
</reference>
<proteinExistence type="predicted"/>
<dbReference type="EMBL" id="ML122251">
    <property type="protein sequence ID" value="RPD66626.1"/>
    <property type="molecule type" value="Genomic_DNA"/>
</dbReference>
<evidence type="ECO:0000313" key="1">
    <source>
        <dbReference type="EMBL" id="RPD66626.1"/>
    </source>
</evidence>
<protein>
    <submittedName>
        <fullName evidence="1">Uncharacterized protein</fullName>
    </submittedName>
</protein>
<sequence length="189" mass="21842">MPVFGHLCTCGGDHHHPKGSCDLQMHARHRLYSCRGLLAIVELSRRASCCMQIGVTRRVQPRPTRMAYILAHDGHTRGEDRPRVFLYPRTSCIHTLQPVCTQLVLSLENKRTRRCPPIHRRLCGQIPAACRSLSDARTARCARDRVTHPSAVQRSTFIAPCKPRARVRDFLWRHQYFTWGRRFQCSSKF</sequence>
<gene>
    <name evidence="1" type="ORF">L227DRAFT_150368</name>
</gene>
<organism evidence="1 2">
    <name type="scientific">Lentinus tigrinus ALCF2SS1-6</name>
    <dbReference type="NCBI Taxonomy" id="1328759"/>
    <lineage>
        <taxon>Eukaryota</taxon>
        <taxon>Fungi</taxon>
        <taxon>Dikarya</taxon>
        <taxon>Basidiomycota</taxon>
        <taxon>Agaricomycotina</taxon>
        <taxon>Agaricomycetes</taxon>
        <taxon>Polyporales</taxon>
        <taxon>Polyporaceae</taxon>
        <taxon>Lentinus</taxon>
    </lineage>
</organism>
<evidence type="ECO:0000313" key="2">
    <source>
        <dbReference type="Proteomes" id="UP000313359"/>
    </source>
</evidence>
<dbReference type="AlphaFoldDB" id="A0A5C2T2L3"/>